<proteinExistence type="predicted"/>
<gene>
    <name evidence="2" type="ORF">BDE18_0553</name>
</gene>
<dbReference type="Pfam" id="PF00583">
    <property type="entry name" value="Acetyltransf_1"/>
    <property type="match status" value="1"/>
</dbReference>
<organism evidence="2 3">
    <name type="scientific">Paracoccus pantotrophus</name>
    <name type="common">Thiosphaera pantotropha</name>
    <dbReference type="NCBI Taxonomy" id="82367"/>
    <lineage>
        <taxon>Bacteria</taxon>
        <taxon>Pseudomonadati</taxon>
        <taxon>Pseudomonadota</taxon>
        <taxon>Alphaproteobacteria</taxon>
        <taxon>Rhodobacterales</taxon>
        <taxon>Paracoccaceae</taxon>
        <taxon>Paracoccus</taxon>
    </lineage>
</organism>
<protein>
    <submittedName>
        <fullName evidence="2">Acetyltransferase (GNAT) family protein</fullName>
    </submittedName>
</protein>
<dbReference type="PROSITE" id="PS51186">
    <property type="entry name" value="GNAT"/>
    <property type="match status" value="1"/>
</dbReference>
<reference evidence="2" key="1">
    <citation type="submission" date="2018-10" db="EMBL/GenBank/DDBJ databases">
        <title>Genomic Encyclopedia of Archaeal and Bacterial Type Strains, Phase II (KMG-II): from individual species to whole genera.</title>
        <authorList>
            <person name="Goeker M."/>
        </authorList>
    </citation>
    <scope>NUCLEOTIDE SEQUENCE [LARGE SCALE GENOMIC DNA]</scope>
    <source>
        <strain evidence="2">DSM 2944</strain>
    </source>
</reference>
<evidence type="ECO:0000313" key="3">
    <source>
        <dbReference type="Proteomes" id="UP000273626"/>
    </source>
</evidence>
<dbReference type="CDD" id="cd04301">
    <property type="entry name" value="NAT_SF"/>
    <property type="match status" value="1"/>
</dbReference>
<dbReference type="InterPro" id="IPR000182">
    <property type="entry name" value="GNAT_dom"/>
</dbReference>
<dbReference type="EMBL" id="RBLI01000001">
    <property type="protein sequence ID" value="RKS51312.1"/>
    <property type="molecule type" value="Genomic_DNA"/>
</dbReference>
<dbReference type="InterPro" id="IPR016181">
    <property type="entry name" value="Acyl_CoA_acyltransferase"/>
</dbReference>
<sequence length="196" mass="20960">MDSDDMLLAAAGDLAVVEELVSSAYGHSVARIARKPGPMLDDHAARIAAGRTYLLERNRAVLGLIVFIPQADALLVENVAISPAAQGLGLGRRLMDFAEMRARAAGLLRLRLNTHVAWSRIRRSMPGSAMPRPAASTKPGCTASIWKSFGLVAIGDRRLGARPLRPGRDEAARAAPRRVAIPRTGARGLRQFEPGA</sequence>
<dbReference type="SUPFAM" id="SSF55729">
    <property type="entry name" value="Acyl-CoA N-acyltransferases (Nat)"/>
    <property type="match status" value="1"/>
</dbReference>
<dbReference type="Gene3D" id="3.40.630.30">
    <property type="match status" value="1"/>
</dbReference>
<evidence type="ECO:0000313" key="2">
    <source>
        <dbReference type="EMBL" id="RKS51312.1"/>
    </source>
</evidence>
<keyword evidence="3" id="KW-1185">Reference proteome</keyword>
<feature type="domain" description="N-acetyltransferase" evidence="1">
    <location>
        <begin position="4"/>
        <end position="169"/>
    </location>
</feature>
<comment type="caution">
    <text evidence="2">The sequence shown here is derived from an EMBL/GenBank/DDBJ whole genome shotgun (WGS) entry which is preliminary data.</text>
</comment>
<accession>A0ABX9SBF5</accession>
<name>A0ABX9SBF5_PARPN</name>
<dbReference type="Proteomes" id="UP000273626">
    <property type="component" value="Unassembled WGS sequence"/>
</dbReference>
<evidence type="ECO:0000259" key="1">
    <source>
        <dbReference type="PROSITE" id="PS51186"/>
    </source>
</evidence>